<dbReference type="Proteomes" id="UP000662818">
    <property type="component" value="Chromosome"/>
</dbReference>
<evidence type="ECO:0000313" key="3">
    <source>
        <dbReference type="Proteomes" id="UP000562045"/>
    </source>
</evidence>
<accession>A0A7Y9ZFI6</accession>
<gene>
    <name evidence="1" type="ORF">BJ993_000393</name>
    <name evidence="2" type="ORF">CFH99_0135</name>
</gene>
<keyword evidence="4" id="KW-1185">Reference proteome</keyword>
<dbReference type="EMBL" id="CP022295">
    <property type="protein sequence ID" value="QSR28903.1"/>
    <property type="molecule type" value="Genomic_DNA"/>
</dbReference>
<dbReference type="AlphaFoldDB" id="A0A7Y9ZFI6"/>
<dbReference type="EMBL" id="JACBZM010000001">
    <property type="protein sequence ID" value="NYI43313.1"/>
    <property type="molecule type" value="Genomic_DNA"/>
</dbReference>
<evidence type="ECO:0000313" key="4">
    <source>
        <dbReference type="Proteomes" id="UP000662818"/>
    </source>
</evidence>
<dbReference type="Proteomes" id="UP000562045">
    <property type="component" value="Unassembled WGS sequence"/>
</dbReference>
<protein>
    <submittedName>
        <fullName evidence="1">Uncharacterized protein</fullName>
    </submittedName>
</protein>
<evidence type="ECO:0000313" key="2">
    <source>
        <dbReference type="EMBL" id="QSR28903.1"/>
    </source>
</evidence>
<organism evidence="1 3">
    <name type="scientific">Nocardioides aromaticivorans</name>
    <dbReference type="NCBI Taxonomy" id="200618"/>
    <lineage>
        <taxon>Bacteria</taxon>
        <taxon>Bacillati</taxon>
        <taxon>Actinomycetota</taxon>
        <taxon>Actinomycetes</taxon>
        <taxon>Propionibacteriales</taxon>
        <taxon>Nocardioidaceae</taxon>
        <taxon>Nocardioides</taxon>
    </lineage>
</organism>
<reference evidence="1 3" key="2">
    <citation type="submission" date="2020-07" db="EMBL/GenBank/DDBJ databases">
        <title>Sequencing the genomes of 1000 actinobacteria strains.</title>
        <authorList>
            <person name="Klenk H.-P."/>
        </authorList>
    </citation>
    <scope>NUCLEOTIDE SEQUENCE [LARGE SCALE GENOMIC DNA]</scope>
    <source>
        <strain evidence="1 3">DSM 15131</strain>
    </source>
</reference>
<name>A0A7Y9ZFI6_9ACTN</name>
<proteinExistence type="predicted"/>
<sequence length="56" mass="5985">MDAKKVIALVVIVFLGFWMFTDPNGLADTSKSAASNGWDLTTDAFNGVIDFVGAMD</sequence>
<evidence type="ECO:0000313" key="1">
    <source>
        <dbReference type="EMBL" id="NYI43313.1"/>
    </source>
</evidence>
<reference evidence="2 4" key="1">
    <citation type="submission" date="2017-06" db="EMBL/GenBank/DDBJ databases">
        <title>Complete Genome Sequence of the Soil Carbazole-Degrading Bacterium Nocardioides aromaticivorans IC177.</title>
        <authorList>
            <person name="Vejarano F."/>
            <person name="Suzuki-Minakuchi C."/>
            <person name="Ohtsubo Y."/>
            <person name="Tsuda M."/>
            <person name="Okada K."/>
            <person name="Nojiri H."/>
        </authorList>
    </citation>
    <scope>NUCLEOTIDE SEQUENCE [LARGE SCALE GENOMIC DNA]</scope>
    <source>
        <strain evidence="2 4">IC177</strain>
    </source>
</reference>
<dbReference type="RefSeq" id="WP_179647544.1">
    <property type="nucleotide sequence ID" value="NZ_CP022295.1"/>
</dbReference>